<accession>A0A1R1XQZ3</accession>
<evidence type="ECO:0000313" key="1">
    <source>
        <dbReference type="EMBL" id="OMJ17026.1"/>
    </source>
</evidence>
<feature type="non-terminal residue" evidence="1">
    <location>
        <position position="253"/>
    </location>
</feature>
<dbReference type="AlphaFoldDB" id="A0A1R1XQZ3"/>
<name>A0A1R1XQZ3_9FUNG</name>
<comment type="caution">
    <text evidence="1">The sequence shown here is derived from an EMBL/GenBank/DDBJ whole genome shotgun (WGS) entry which is preliminary data.</text>
</comment>
<reference evidence="2" key="1">
    <citation type="submission" date="2017-01" db="EMBL/GenBank/DDBJ databases">
        <authorList>
            <person name="Wang Y."/>
            <person name="White M."/>
            <person name="Kvist S."/>
            <person name="Moncalvo J.-M."/>
        </authorList>
    </citation>
    <scope>NUCLEOTIDE SEQUENCE [LARGE SCALE GENOMIC DNA]</scope>
    <source>
        <strain evidence="2">ID-206-W2</strain>
    </source>
</reference>
<sequence length="253" mass="28604">MNNEFQQEQSEQQPSYEALRIQVQTLNAAFENLQGISNPSIQAEAYTLERIYTTDGESYKYGSWGLSPENQAWVGKHDCVHKLASQSVSAIKNRHPAPSGGFFKSIEINKIIKLSTQTAKDDKLLSEAEQHILDLARIGTYIEDVSREFRNIIEPTEPEIKLFVDEISGSSQDLVRLALHYAQKWKTSRRISICQSSGYDKDIATADPESDIPEHQYLFHPSTLGKLETTRQSSINDKLLRQALSSKPSNNYP</sequence>
<dbReference type="OrthoDB" id="5588572at2759"/>
<proteinExistence type="predicted"/>
<gene>
    <name evidence="1" type="ORF">AYI69_g7598</name>
</gene>
<dbReference type="Proteomes" id="UP000187429">
    <property type="component" value="Unassembled WGS sequence"/>
</dbReference>
<keyword evidence="2" id="KW-1185">Reference proteome</keyword>
<organism evidence="1 2">
    <name type="scientific">Smittium culicis</name>
    <dbReference type="NCBI Taxonomy" id="133412"/>
    <lineage>
        <taxon>Eukaryota</taxon>
        <taxon>Fungi</taxon>
        <taxon>Fungi incertae sedis</taxon>
        <taxon>Zoopagomycota</taxon>
        <taxon>Kickxellomycotina</taxon>
        <taxon>Harpellomycetes</taxon>
        <taxon>Harpellales</taxon>
        <taxon>Legeriomycetaceae</taxon>
        <taxon>Smittium</taxon>
    </lineage>
</organism>
<protein>
    <submittedName>
        <fullName evidence="1">Uncharacterized protein</fullName>
    </submittedName>
</protein>
<evidence type="ECO:0000313" key="2">
    <source>
        <dbReference type="Proteomes" id="UP000187429"/>
    </source>
</evidence>
<dbReference type="EMBL" id="LSSM01003706">
    <property type="protein sequence ID" value="OMJ17026.1"/>
    <property type="molecule type" value="Genomic_DNA"/>
</dbReference>